<feature type="transmembrane region" description="Helical" evidence="6">
    <location>
        <begin position="147"/>
        <end position="173"/>
    </location>
</feature>
<evidence type="ECO:0000256" key="3">
    <source>
        <dbReference type="ARBA" id="ARBA00022989"/>
    </source>
</evidence>
<evidence type="ECO:0000256" key="1">
    <source>
        <dbReference type="ARBA" id="ARBA00004141"/>
    </source>
</evidence>
<feature type="transmembrane region" description="Helical" evidence="6">
    <location>
        <begin position="185"/>
        <end position="206"/>
    </location>
</feature>
<comment type="subcellular location">
    <subcellularLocation>
        <location evidence="1">Membrane</location>
        <topology evidence="1">Multi-pass membrane protein</topology>
    </subcellularLocation>
</comment>
<dbReference type="GO" id="GO:0007189">
    <property type="term" value="P:adenylate cyclase-activating G protein-coupled receptor signaling pathway"/>
    <property type="evidence" value="ECO:0007669"/>
    <property type="project" value="TreeGrafter"/>
</dbReference>
<feature type="region of interest" description="Disordered" evidence="5">
    <location>
        <begin position="334"/>
        <end position="353"/>
    </location>
</feature>
<dbReference type="GO" id="GO:0004930">
    <property type="term" value="F:G protein-coupled receptor activity"/>
    <property type="evidence" value="ECO:0007669"/>
    <property type="project" value="InterPro"/>
</dbReference>
<dbReference type="STRING" id="363999.A0A439D611"/>
<keyword evidence="2 6" id="KW-0812">Transmembrane</keyword>
<protein>
    <submittedName>
        <fullName evidence="7">Uncharacterized protein</fullName>
    </submittedName>
</protein>
<sequence>MAVGESGTLTPLPPVVRSGSIAIVIFALASFFAALLLFLYLTYNVIRWRLGGWTPRKHKKAPGHMFANGPIEFGPAADAAKLAGEEPTIDAISLAPSDQTKSSRYPNQFIVLFLNLLIADVHQATAFSLSTSWIIRDSVAVGTGTCFVQGLFVSVGDLASSCFMSAIAIHTFYSIVWKYRPPHKTLYIYILLIWVFIYLISLLPVAGTLNGAAAGGFFVRAGPWCWVNKEYGDIPIGRVLTMARKEPSLGYFCASGALVASNGWLDVVVFTTTRRSIVFAHGEGLGREDTGVDTFTFMTPNTFGNTVWVRGGHGEQPRKPPTGGWWRILGDPETQARRHSRSGKSLSQTSLTLPTERNAIQMEVITTVVVEDDRSPHRGVESTSISTQSLKERPYQ</sequence>
<dbReference type="PANTHER" id="PTHR23112:SF37">
    <property type="entry name" value="G PROTEIN-COUPLED RECEPTOR GPR1"/>
    <property type="match status" value="1"/>
</dbReference>
<evidence type="ECO:0000256" key="2">
    <source>
        <dbReference type="ARBA" id="ARBA00022692"/>
    </source>
</evidence>
<comment type="caution">
    <text evidence="7">The sequence shown here is derived from an EMBL/GenBank/DDBJ whole genome shotgun (WGS) entry which is preliminary data.</text>
</comment>
<evidence type="ECO:0000313" key="8">
    <source>
        <dbReference type="Proteomes" id="UP000286045"/>
    </source>
</evidence>
<dbReference type="SUPFAM" id="SSF81321">
    <property type="entry name" value="Family A G protein-coupled receptor-like"/>
    <property type="match status" value="1"/>
</dbReference>
<gene>
    <name evidence="7" type="ORF">EKO27_g5268</name>
</gene>
<evidence type="ECO:0000256" key="4">
    <source>
        <dbReference type="ARBA" id="ARBA00023136"/>
    </source>
</evidence>
<keyword evidence="3 6" id="KW-1133">Transmembrane helix</keyword>
<dbReference type="Proteomes" id="UP000286045">
    <property type="component" value="Unassembled WGS sequence"/>
</dbReference>
<organism evidence="7 8">
    <name type="scientific">Xylaria grammica</name>
    <dbReference type="NCBI Taxonomy" id="363999"/>
    <lineage>
        <taxon>Eukaryota</taxon>
        <taxon>Fungi</taxon>
        <taxon>Dikarya</taxon>
        <taxon>Ascomycota</taxon>
        <taxon>Pezizomycotina</taxon>
        <taxon>Sordariomycetes</taxon>
        <taxon>Xylariomycetidae</taxon>
        <taxon>Xylariales</taxon>
        <taxon>Xylariaceae</taxon>
        <taxon>Xylaria</taxon>
    </lineage>
</organism>
<evidence type="ECO:0000313" key="7">
    <source>
        <dbReference type="EMBL" id="RWA09846.1"/>
    </source>
</evidence>
<dbReference type="Gene3D" id="1.20.1070.10">
    <property type="entry name" value="Rhodopsin 7-helix transmembrane proteins"/>
    <property type="match status" value="1"/>
</dbReference>
<dbReference type="AlphaFoldDB" id="A0A439D611"/>
<keyword evidence="8" id="KW-1185">Reference proteome</keyword>
<feature type="region of interest" description="Disordered" evidence="5">
    <location>
        <begin position="371"/>
        <end position="396"/>
    </location>
</feature>
<keyword evidence="4 6" id="KW-0472">Membrane</keyword>
<reference evidence="7 8" key="1">
    <citation type="submission" date="2018-12" db="EMBL/GenBank/DDBJ databases">
        <title>Draft genome sequence of Xylaria grammica IHI A82.</title>
        <authorList>
            <person name="Buettner E."/>
            <person name="Kellner H."/>
        </authorList>
    </citation>
    <scope>NUCLEOTIDE SEQUENCE [LARGE SCALE GENOMIC DNA]</scope>
    <source>
        <strain evidence="7 8">IHI A82</strain>
    </source>
</reference>
<dbReference type="Pfam" id="PF00001">
    <property type="entry name" value="7tm_1"/>
    <property type="match status" value="1"/>
</dbReference>
<dbReference type="PANTHER" id="PTHR23112">
    <property type="entry name" value="G PROTEIN-COUPLED RECEPTOR 157-RELATED"/>
    <property type="match status" value="1"/>
</dbReference>
<dbReference type="EMBL" id="RYZI01000138">
    <property type="protein sequence ID" value="RWA09846.1"/>
    <property type="molecule type" value="Genomic_DNA"/>
</dbReference>
<dbReference type="InterPro" id="IPR000276">
    <property type="entry name" value="GPCR_Rhodpsn"/>
</dbReference>
<dbReference type="GO" id="GO:0005886">
    <property type="term" value="C:plasma membrane"/>
    <property type="evidence" value="ECO:0007669"/>
    <property type="project" value="TreeGrafter"/>
</dbReference>
<proteinExistence type="predicted"/>
<feature type="compositionally biased region" description="Basic and acidic residues" evidence="5">
    <location>
        <begin position="371"/>
        <end position="380"/>
    </location>
</feature>
<feature type="compositionally biased region" description="Polar residues" evidence="5">
    <location>
        <begin position="343"/>
        <end position="353"/>
    </location>
</feature>
<evidence type="ECO:0000256" key="6">
    <source>
        <dbReference type="SAM" id="Phobius"/>
    </source>
</evidence>
<evidence type="ECO:0000256" key="5">
    <source>
        <dbReference type="SAM" id="MobiDB-lite"/>
    </source>
</evidence>
<dbReference type="CDD" id="cd00637">
    <property type="entry name" value="7tm_classA_rhodopsin-like"/>
    <property type="match status" value="1"/>
</dbReference>
<feature type="transmembrane region" description="Helical" evidence="6">
    <location>
        <begin position="20"/>
        <end position="41"/>
    </location>
</feature>
<name>A0A439D611_9PEZI</name>
<accession>A0A439D611</accession>
<feature type="transmembrane region" description="Helical" evidence="6">
    <location>
        <begin position="109"/>
        <end position="135"/>
    </location>
</feature>